<dbReference type="Pfam" id="PF00169">
    <property type="entry name" value="PH"/>
    <property type="match status" value="1"/>
</dbReference>
<dbReference type="InterPro" id="IPR000857">
    <property type="entry name" value="MyTH4_dom"/>
</dbReference>
<dbReference type="KEGG" id="tad:TRIADDRAFT_33842"/>
<dbReference type="InterPro" id="IPR019749">
    <property type="entry name" value="Band_41_domain"/>
</dbReference>
<dbReference type="SMART" id="SM00139">
    <property type="entry name" value="MyTH4"/>
    <property type="match status" value="1"/>
</dbReference>
<dbReference type="PANTHER" id="PTHR22903">
    <property type="entry name" value="PLEKHH PROTEIN"/>
    <property type="match status" value="1"/>
</dbReference>
<keyword evidence="1" id="KW-0677">Repeat</keyword>
<dbReference type="InterPro" id="IPR000299">
    <property type="entry name" value="FERM_domain"/>
</dbReference>
<dbReference type="OrthoDB" id="6285196at2759"/>
<dbReference type="SMART" id="SM00295">
    <property type="entry name" value="B41"/>
    <property type="match status" value="1"/>
</dbReference>
<dbReference type="Gene3D" id="1.20.80.10">
    <property type="match status" value="2"/>
</dbReference>
<evidence type="ECO:0000313" key="6">
    <source>
        <dbReference type="EMBL" id="EDV19247.1"/>
    </source>
</evidence>
<dbReference type="EMBL" id="DS985278">
    <property type="protein sequence ID" value="EDV19247.1"/>
    <property type="molecule type" value="Genomic_DNA"/>
</dbReference>
<dbReference type="Proteomes" id="UP000009022">
    <property type="component" value="Unassembled WGS sequence"/>
</dbReference>
<dbReference type="eggNOG" id="KOG0248">
    <property type="taxonomic scope" value="Eukaryota"/>
</dbReference>
<evidence type="ECO:0000259" key="5">
    <source>
        <dbReference type="PROSITE" id="PS51016"/>
    </source>
</evidence>
<reference evidence="6 7" key="1">
    <citation type="journal article" date="2008" name="Nature">
        <title>The Trichoplax genome and the nature of placozoans.</title>
        <authorList>
            <person name="Srivastava M."/>
            <person name="Begovic E."/>
            <person name="Chapman J."/>
            <person name="Putnam N.H."/>
            <person name="Hellsten U."/>
            <person name="Kawashima T."/>
            <person name="Kuo A."/>
            <person name="Mitros T."/>
            <person name="Salamov A."/>
            <person name="Carpenter M.L."/>
            <person name="Signorovitch A.Y."/>
            <person name="Moreno M.A."/>
            <person name="Kamm K."/>
            <person name="Grimwood J."/>
            <person name="Schmutz J."/>
            <person name="Shapiro H."/>
            <person name="Grigoriev I.V."/>
            <person name="Buss L.W."/>
            <person name="Schierwater B."/>
            <person name="Dellaporta S.L."/>
            <person name="Rokhsar D.S."/>
        </authorList>
    </citation>
    <scope>NUCLEOTIDE SEQUENCE [LARGE SCALE GENOMIC DNA]</scope>
    <source>
        <strain evidence="6 7">Grell-BS-1999</strain>
    </source>
</reference>
<dbReference type="GO" id="GO:0005856">
    <property type="term" value="C:cytoskeleton"/>
    <property type="evidence" value="ECO:0007669"/>
    <property type="project" value="InterPro"/>
</dbReference>
<dbReference type="PROSITE" id="PS50057">
    <property type="entry name" value="FERM_3"/>
    <property type="match status" value="1"/>
</dbReference>
<dbReference type="SUPFAM" id="SSF50729">
    <property type="entry name" value="PH domain-like"/>
    <property type="match status" value="1"/>
</dbReference>
<dbReference type="Pfam" id="PF21989">
    <property type="entry name" value="RA_2"/>
    <property type="match status" value="1"/>
</dbReference>
<evidence type="ECO:0000256" key="2">
    <source>
        <dbReference type="ARBA" id="ARBA00023054"/>
    </source>
</evidence>
<name>B3SDC8_TRIAD</name>
<proteinExistence type="predicted"/>
<protein>
    <recommendedName>
        <fullName evidence="8">MyTH4 domain-containing protein</fullName>
    </recommendedName>
</protein>
<dbReference type="HOGENOM" id="CLU_001626_2_0_1"/>
<dbReference type="InterPro" id="IPR035963">
    <property type="entry name" value="FERM_2"/>
</dbReference>
<dbReference type="InterPro" id="IPR019748">
    <property type="entry name" value="FERM_central"/>
</dbReference>
<dbReference type="Pfam" id="PF00784">
    <property type="entry name" value="MyTH4"/>
    <property type="match status" value="1"/>
</dbReference>
<dbReference type="PROSITE" id="PS51016">
    <property type="entry name" value="MYTH4"/>
    <property type="match status" value="1"/>
</dbReference>
<dbReference type="PANTHER" id="PTHR22903:SF8">
    <property type="entry name" value="MAX-1A"/>
    <property type="match status" value="1"/>
</dbReference>
<dbReference type="Gene3D" id="3.10.20.90">
    <property type="entry name" value="Phosphatidylinositol 3-kinase Catalytic Subunit, Chain A, domain 1"/>
    <property type="match status" value="1"/>
</dbReference>
<dbReference type="InParanoid" id="B3SDC8"/>
<dbReference type="InterPro" id="IPR038185">
    <property type="entry name" value="MyTH4_dom_sf"/>
</dbReference>
<dbReference type="CDD" id="cd17094">
    <property type="entry name" value="FERM_F1_Max1_like"/>
    <property type="match status" value="1"/>
</dbReference>
<dbReference type="CTD" id="6759476"/>
<feature type="non-terminal residue" evidence="6">
    <location>
        <position position="1"/>
    </location>
</feature>
<evidence type="ECO:0000259" key="3">
    <source>
        <dbReference type="PROSITE" id="PS50003"/>
    </source>
</evidence>
<dbReference type="Gene3D" id="1.25.40.530">
    <property type="entry name" value="MyTH4 domain"/>
    <property type="match status" value="1"/>
</dbReference>
<gene>
    <name evidence="6" type="ORF">TRIADDRAFT_33842</name>
</gene>
<dbReference type="SUPFAM" id="SSF47031">
    <property type="entry name" value="Second domain of FERM"/>
    <property type="match status" value="1"/>
</dbReference>
<sequence length="540" mass="62664">VKLGRTRKCWCQVTENTFFYFKNQGDKIPLGIIPLKGASVHDIERESESDIECNDEQMGGIASNFTIAIDPVDQPSTYILVQGDKKEKDNWLYHIALATGNIEEYIGSEYEKLMLRSLTSNLDFGLWKHPIMCHTKEPIRKPLTTLPSEPLQKEAMLLFKSLQLYTSAEIVHNAIGYHVSLIQNTLKSCWKQKQLQNEFFCQLIKQTSNLPNEDPPYVVIQYWQFLFFAVALFPPKDKILQFLQLHLYRSADETSNSGRCAIYCQYILNRALENGSRHCFPSKVEITAVLMQGMQDNQEPISLSIHLTNGLKQDVHFDSCSTIAEVTERLATEIGIRKPYLSGFALYCDNPWKTNDMEYYLQPSLKICDVMSKWEQTYREGHSGKLDTSHVIKFHFKNRYYLKSLVKDETEMERLLLIYQVSSEVCNGKFRVNKDLALELAALMAQIEFGDYKQTSDSNLKMITYNQQQLLEVLDRFYPKQFKAISVDEMKILSRQLAEKWSTLCNRTKKDCIKIYITVVRRWPHFGSKIYRVKVSKIIS</sequence>
<evidence type="ECO:0008006" key="8">
    <source>
        <dbReference type="Google" id="ProtNLM"/>
    </source>
</evidence>
<dbReference type="AlphaFoldDB" id="B3SDC8"/>
<organism evidence="6 7">
    <name type="scientific">Trichoplax adhaerens</name>
    <name type="common">Trichoplax reptans</name>
    <dbReference type="NCBI Taxonomy" id="10228"/>
    <lineage>
        <taxon>Eukaryota</taxon>
        <taxon>Metazoa</taxon>
        <taxon>Placozoa</taxon>
        <taxon>Uniplacotomia</taxon>
        <taxon>Trichoplacea</taxon>
        <taxon>Trichoplacidae</taxon>
        <taxon>Trichoplax</taxon>
    </lineage>
</organism>
<dbReference type="Pfam" id="PF00373">
    <property type="entry name" value="FERM_M"/>
    <property type="match status" value="1"/>
</dbReference>
<feature type="domain" description="FERM" evidence="4">
    <location>
        <begin position="301"/>
        <end position="540"/>
    </location>
</feature>
<dbReference type="PhylomeDB" id="B3SDC8"/>
<evidence type="ECO:0000259" key="4">
    <source>
        <dbReference type="PROSITE" id="PS50057"/>
    </source>
</evidence>
<dbReference type="PROSITE" id="PS50003">
    <property type="entry name" value="PH_DOMAIN"/>
    <property type="match status" value="1"/>
</dbReference>
<dbReference type="InterPro" id="IPR011993">
    <property type="entry name" value="PH-like_dom_sf"/>
</dbReference>
<evidence type="ECO:0000313" key="7">
    <source>
        <dbReference type="Proteomes" id="UP000009022"/>
    </source>
</evidence>
<feature type="domain" description="MyTH4" evidence="5">
    <location>
        <begin position="134"/>
        <end position="290"/>
    </location>
</feature>
<dbReference type="InterPro" id="IPR001849">
    <property type="entry name" value="PH_domain"/>
</dbReference>
<dbReference type="InterPro" id="IPR014352">
    <property type="entry name" value="FERM/acyl-CoA-bd_prot_sf"/>
</dbReference>
<accession>B3SDC8</accession>
<dbReference type="GeneID" id="6759476"/>
<dbReference type="OMA" id="YSEMSEC"/>
<evidence type="ECO:0000256" key="1">
    <source>
        <dbReference type="ARBA" id="ARBA00022737"/>
    </source>
</evidence>
<dbReference type="CDD" id="cd14473">
    <property type="entry name" value="FERM_B-lobe"/>
    <property type="match status" value="1"/>
</dbReference>
<dbReference type="Gene3D" id="2.30.29.30">
    <property type="entry name" value="Pleckstrin-homology domain (PH domain)/Phosphotyrosine-binding domain (PTB)"/>
    <property type="match status" value="1"/>
</dbReference>
<dbReference type="RefSeq" id="XP_002118244.1">
    <property type="nucleotide sequence ID" value="XM_002118208.1"/>
</dbReference>
<keyword evidence="7" id="KW-1185">Reference proteome</keyword>
<feature type="domain" description="PH" evidence="3">
    <location>
        <begin position="1"/>
        <end position="100"/>
    </location>
</feature>
<keyword evidence="2" id="KW-0175">Coiled coil</keyword>